<gene>
    <name evidence="1" type="ORF">EKO27_g7837</name>
</gene>
<evidence type="ECO:0000313" key="1">
    <source>
        <dbReference type="EMBL" id="RWA07268.1"/>
    </source>
</evidence>
<dbReference type="EMBL" id="RYZI01000271">
    <property type="protein sequence ID" value="RWA07268.1"/>
    <property type="molecule type" value="Genomic_DNA"/>
</dbReference>
<organism evidence="1 2">
    <name type="scientific">Xylaria grammica</name>
    <dbReference type="NCBI Taxonomy" id="363999"/>
    <lineage>
        <taxon>Eukaryota</taxon>
        <taxon>Fungi</taxon>
        <taxon>Dikarya</taxon>
        <taxon>Ascomycota</taxon>
        <taxon>Pezizomycotina</taxon>
        <taxon>Sordariomycetes</taxon>
        <taxon>Xylariomycetidae</taxon>
        <taxon>Xylariales</taxon>
        <taxon>Xylariaceae</taxon>
        <taxon>Xylaria</taxon>
    </lineage>
</organism>
<evidence type="ECO:0000313" key="2">
    <source>
        <dbReference type="Proteomes" id="UP000286045"/>
    </source>
</evidence>
<proteinExistence type="predicted"/>
<keyword evidence="2" id="KW-1185">Reference proteome</keyword>
<dbReference type="Proteomes" id="UP000286045">
    <property type="component" value="Unassembled WGS sequence"/>
</dbReference>
<protein>
    <submittedName>
        <fullName evidence="1">Uncharacterized protein</fullName>
    </submittedName>
</protein>
<accession>A0A439CYP9</accession>
<name>A0A439CYP9_9PEZI</name>
<comment type="caution">
    <text evidence="1">The sequence shown here is derived from an EMBL/GenBank/DDBJ whole genome shotgun (WGS) entry which is preliminary data.</text>
</comment>
<dbReference type="AlphaFoldDB" id="A0A439CYP9"/>
<reference evidence="1 2" key="1">
    <citation type="submission" date="2018-12" db="EMBL/GenBank/DDBJ databases">
        <title>Draft genome sequence of Xylaria grammica IHI A82.</title>
        <authorList>
            <person name="Buettner E."/>
            <person name="Kellner H."/>
        </authorList>
    </citation>
    <scope>NUCLEOTIDE SEQUENCE [LARGE SCALE GENOMIC DNA]</scope>
    <source>
        <strain evidence="1 2">IHI A82</strain>
    </source>
</reference>
<feature type="non-terminal residue" evidence="1">
    <location>
        <position position="1"/>
    </location>
</feature>
<sequence>AGPGLTSPRSYGQHSLAWHASRFHEAFFREYRDRDVPPFNLPRSEDDDSGEDE</sequence>